<sequence>MAKMGRPKVDNPKLYKVSVRFSDEEKQVLESYAETQGLTKAQVLKSGFELLLKLEEENK</sequence>
<gene>
    <name evidence="1" type="ORF">CDL20_11540</name>
</gene>
<protein>
    <recommendedName>
        <fullName evidence="3">CopG family transcriptional regulator</fullName>
    </recommendedName>
</protein>
<accession>A0A2N5PXY6</accession>
<dbReference type="AlphaFoldDB" id="A0A2N5PXY6"/>
<proteinExistence type="predicted"/>
<dbReference type="Proteomes" id="UP000234840">
    <property type="component" value="Unassembled WGS sequence"/>
</dbReference>
<reference evidence="1 2" key="1">
    <citation type="journal article" date="2017" name="Genome Med.">
        <title>A novel Ruminococcus gnavus clade enriched in inflammatory bowel disease patients.</title>
        <authorList>
            <person name="Hall A.B."/>
            <person name="Yassour M."/>
            <person name="Sauk J."/>
            <person name="Garner A."/>
            <person name="Jiang X."/>
            <person name="Arthur T."/>
            <person name="Lagoudas G.K."/>
            <person name="Vatanen T."/>
            <person name="Fornelos N."/>
            <person name="Wilson R."/>
            <person name="Bertha M."/>
            <person name="Cohen M."/>
            <person name="Garber J."/>
            <person name="Khalili H."/>
            <person name="Gevers D."/>
            <person name="Ananthakrishnan A.N."/>
            <person name="Kugathasan S."/>
            <person name="Lander E.S."/>
            <person name="Blainey P."/>
            <person name="Vlamakis H."/>
            <person name="Xavier R.J."/>
            <person name="Huttenhower C."/>
        </authorList>
    </citation>
    <scope>NUCLEOTIDE SEQUENCE [LARGE SCALE GENOMIC DNA]</scope>
    <source>
        <strain evidence="1 2">RJX1128</strain>
    </source>
</reference>
<organism evidence="1 2">
    <name type="scientific">Mediterraneibacter gnavus</name>
    <name type="common">Ruminococcus gnavus</name>
    <dbReference type="NCBI Taxonomy" id="33038"/>
    <lineage>
        <taxon>Bacteria</taxon>
        <taxon>Bacillati</taxon>
        <taxon>Bacillota</taxon>
        <taxon>Clostridia</taxon>
        <taxon>Lachnospirales</taxon>
        <taxon>Lachnospiraceae</taxon>
        <taxon>Mediterraneibacter</taxon>
    </lineage>
</organism>
<evidence type="ECO:0008006" key="3">
    <source>
        <dbReference type="Google" id="ProtNLM"/>
    </source>
</evidence>
<name>A0A2N5PXY6_MEDGN</name>
<evidence type="ECO:0000313" key="1">
    <source>
        <dbReference type="EMBL" id="PLT84525.1"/>
    </source>
</evidence>
<dbReference type="EMBL" id="NIHW01000031">
    <property type="protein sequence ID" value="PLT84525.1"/>
    <property type="molecule type" value="Genomic_DNA"/>
</dbReference>
<evidence type="ECO:0000313" key="2">
    <source>
        <dbReference type="Proteomes" id="UP000234840"/>
    </source>
</evidence>
<comment type="caution">
    <text evidence="1">The sequence shown here is derived from an EMBL/GenBank/DDBJ whole genome shotgun (WGS) entry which is preliminary data.</text>
</comment>
<dbReference type="RefSeq" id="WP_101882734.1">
    <property type="nucleotide sequence ID" value="NZ_NIHW01000031.1"/>
</dbReference>